<dbReference type="OrthoDB" id="1050763at2"/>
<reference evidence="1 2" key="1">
    <citation type="submission" date="2012-02" db="EMBL/GenBank/DDBJ databases">
        <title>The Genome Sequence of Bacteroides salyersiae CL02T12C01.</title>
        <authorList>
            <consortium name="The Broad Institute Genome Sequencing Platform"/>
            <person name="Earl A."/>
            <person name="Ward D."/>
            <person name="Feldgarden M."/>
            <person name="Gevers D."/>
            <person name="Zitomersky N.L."/>
            <person name="Coyne M.J."/>
            <person name="Comstock L.E."/>
            <person name="Young S.K."/>
            <person name="Zeng Q."/>
            <person name="Gargeya S."/>
            <person name="Fitzgerald M."/>
            <person name="Haas B."/>
            <person name="Abouelleil A."/>
            <person name="Alvarado L."/>
            <person name="Arachchi H.M."/>
            <person name="Berlin A."/>
            <person name="Chapman S.B."/>
            <person name="Gearin G."/>
            <person name="Goldberg J."/>
            <person name="Griggs A."/>
            <person name="Gujja S."/>
            <person name="Hansen M."/>
            <person name="Heiman D."/>
            <person name="Howarth C."/>
            <person name="Larimer J."/>
            <person name="Lui A."/>
            <person name="MacDonald P.J.P."/>
            <person name="McCowen C."/>
            <person name="Montmayeur A."/>
            <person name="Murphy C."/>
            <person name="Neiman D."/>
            <person name="Pearson M."/>
            <person name="Priest M."/>
            <person name="Roberts A."/>
            <person name="Saif S."/>
            <person name="Shea T."/>
            <person name="Sisk P."/>
            <person name="Stolte C."/>
            <person name="Sykes S."/>
            <person name="Wortman J."/>
            <person name="Nusbaum C."/>
            <person name="Birren B."/>
        </authorList>
    </citation>
    <scope>NUCLEOTIDE SEQUENCE [LARGE SCALE GENOMIC DNA]</scope>
    <source>
        <strain evidence="1 2">CL02T12C01</strain>
    </source>
</reference>
<dbReference type="HOGENOM" id="CLU_088961_0_0_10"/>
<evidence type="ECO:0008006" key="3">
    <source>
        <dbReference type="Google" id="ProtNLM"/>
    </source>
</evidence>
<dbReference type="PATRIC" id="fig|997887.3.peg.4495"/>
<dbReference type="RefSeq" id="WP_007482311.1">
    <property type="nucleotide sequence ID" value="NZ_JH724310.1"/>
</dbReference>
<name>I8Y2G6_9BACE</name>
<proteinExistence type="predicted"/>
<dbReference type="Proteomes" id="UP000005150">
    <property type="component" value="Unassembled WGS sequence"/>
</dbReference>
<sequence>MSTIDEYIIERQKEQQELKLASLLDITVDELSNVNYDIYEDEGYDGALYGYIVKFDSNSPQDILHKIKGLDSNNQVWVDYWQLDSFDSEAYDEYKYESESSTFNSYIYYKESMSKVMILLSAKIDDSSLLEIFHRQIYVSVISYFETFLWLTVVNLTKANPLFLGKIVDNHPLFQQKEYLKKSKQQKVEIVKTLINSIPYSDLENKVRKLYKSAFDVEIPKDDKLTKHFKDTRNHVIHRSGYNKQGDKIEIDTMIIKDLMECCDTFVDNIAKKLHIDT</sequence>
<gene>
    <name evidence="1" type="ORF">HMPREF1071_04300</name>
</gene>
<comment type="caution">
    <text evidence="1">The sequence shown here is derived from an EMBL/GenBank/DDBJ whole genome shotgun (WGS) entry which is preliminary data.</text>
</comment>
<protein>
    <recommendedName>
        <fullName evidence="3">RiboL-PSP-HEPN domain-containing protein</fullName>
    </recommendedName>
</protein>
<dbReference type="AlphaFoldDB" id="I8Y2G6"/>
<keyword evidence="2" id="KW-1185">Reference proteome</keyword>
<accession>I8Y2G6</accession>
<evidence type="ECO:0000313" key="1">
    <source>
        <dbReference type="EMBL" id="EIY56537.1"/>
    </source>
</evidence>
<evidence type="ECO:0000313" key="2">
    <source>
        <dbReference type="Proteomes" id="UP000005150"/>
    </source>
</evidence>
<dbReference type="GeneID" id="93118384"/>
<dbReference type="EMBL" id="AGXV01000051">
    <property type="protein sequence ID" value="EIY56537.1"/>
    <property type="molecule type" value="Genomic_DNA"/>
</dbReference>
<organism evidence="1 2">
    <name type="scientific">Bacteroides salyersiae CL02T12C01</name>
    <dbReference type="NCBI Taxonomy" id="997887"/>
    <lineage>
        <taxon>Bacteria</taxon>
        <taxon>Pseudomonadati</taxon>
        <taxon>Bacteroidota</taxon>
        <taxon>Bacteroidia</taxon>
        <taxon>Bacteroidales</taxon>
        <taxon>Bacteroidaceae</taxon>
        <taxon>Bacteroides</taxon>
    </lineage>
</organism>